<feature type="compositionally biased region" description="Basic and acidic residues" evidence="1">
    <location>
        <begin position="1"/>
        <end position="14"/>
    </location>
</feature>
<proteinExistence type="predicted"/>
<accession>A0A9P9XCG9</accession>
<evidence type="ECO:0000313" key="2">
    <source>
        <dbReference type="EMBL" id="KAI3548256.1"/>
    </source>
</evidence>
<sequence length="81" mass="10068">MPELGRTDRAEKMERRKRGSKERRETRLVRCCRCCCNRRGAQADRLDSWRWRGRGGRAIDELHHIERRYGVRMMYRRRRDF</sequence>
<gene>
    <name evidence="2" type="ORF">CABS02_08374</name>
</gene>
<feature type="region of interest" description="Disordered" evidence="1">
    <location>
        <begin position="1"/>
        <end position="25"/>
    </location>
</feature>
<comment type="caution">
    <text evidence="2">The sequence shown here is derived from an EMBL/GenBank/DDBJ whole genome shotgun (WGS) entry which is preliminary data.</text>
</comment>
<protein>
    <submittedName>
        <fullName evidence="2">Uncharacterized protein</fullName>
    </submittedName>
</protein>
<dbReference type="AlphaFoldDB" id="A0A9P9XCG9"/>
<keyword evidence="3" id="KW-1185">Reference proteome</keyword>
<dbReference type="Proteomes" id="UP001056436">
    <property type="component" value="Unassembled WGS sequence"/>
</dbReference>
<evidence type="ECO:0000313" key="3">
    <source>
        <dbReference type="Proteomes" id="UP001056436"/>
    </source>
</evidence>
<organism evidence="2 3">
    <name type="scientific">Colletotrichum abscissum</name>
    <dbReference type="NCBI Taxonomy" id="1671311"/>
    <lineage>
        <taxon>Eukaryota</taxon>
        <taxon>Fungi</taxon>
        <taxon>Dikarya</taxon>
        <taxon>Ascomycota</taxon>
        <taxon>Pezizomycotina</taxon>
        <taxon>Sordariomycetes</taxon>
        <taxon>Hypocreomycetidae</taxon>
        <taxon>Glomerellales</taxon>
        <taxon>Glomerellaceae</taxon>
        <taxon>Colletotrichum</taxon>
        <taxon>Colletotrichum acutatum species complex</taxon>
    </lineage>
</organism>
<dbReference type="EMBL" id="SDAQ01000050">
    <property type="protein sequence ID" value="KAI3548256.1"/>
    <property type="molecule type" value="Genomic_DNA"/>
</dbReference>
<reference evidence="2" key="1">
    <citation type="submission" date="2019-01" db="EMBL/GenBank/DDBJ databases">
        <title>Colletotrichum abscissum LGMF1257.</title>
        <authorList>
            <person name="Baroncelli R."/>
        </authorList>
    </citation>
    <scope>NUCLEOTIDE SEQUENCE</scope>
    <source>
        <strain evidence="2">Ca142</strain>
    </source>
</reference>
<name>A0A9P9XCG9_9PEZI</name>
<evidence type="ECO:0000256" key="1">
    <source>
        <dbReference type="SAM" id="MobiDB-lite"/>
    </source>
</evidence>